<dbReference type="Proteomes" id="UP000284375">
    <property type="component" value="Unassembled WGS sequence"/>
</dbReference>
<evidence type="ECO:0000313" key="2">
    <source>
        <dbReference type="EMBL" id="ROV99846.1"/>
    </source>
</evidence>
<dbReference type="EMBL" id="LJZO01000010">
    <property type="protein sequence ID" value="ROV99846.1"/>
    <property type="molecule type" value="Genomic_DNA"/>
</dbReference>
<dbReference type="Pfam" id="PF01261">
    <property type="entry name" value="AP_endonuc_2"/>
    <property type="match status" value="1"/>
</dbReference>
<keyword evidence="3" id="KW-1185">Reference proteome</keyword>
<dbReference type="InterPro" id="IPR013022">
    <property type="entry name" value="Xyl_isomerase-like_TIM-brl"/>
</dbReference>
<dbReference type="SUPFAM" id="SSF51658">
    <property type="entry name" value="Xylose isomerase-like"/>
    <property type="match status" value="1"/>
</dbReference>
<name>A0A423W929_CYTCH</name>
<evidence type="ECO:0000313" key="3">
    <source>
        <dbReference type="Proteomes" id="UP000284375"/>
    </source>
</evidence>
<dbReference type="PANTHER" id="PTHR12110:SF56">
    <property type="entry name" value="DEHYDRATASE, PUTATIVE (AFU_ORTHOLOGUE AFUA_6G08740)-RELATED"/>
    <property type="match status" value="1"/>
</dbReference>
<dbReference type="OrthoDB" id="5360893at2759"/>
<comment type="caution">
    <text evidence="2">The sequence shown here is derived from an EMBL/GenBank/DDBJ whole genome shotgun (WGS) entry which is preliminary data.</text>
</comment>
<reference evidence="2 3" key="1">
    <citation type="submission" date="2015-09" db="EMBL/GenBank/DDBJ databases">
        <title>Host preference determinants of Valsa canker pathogens revealed by comparative genomics.</title>
        <authorList>
            <person name="Yin Z."/>
            <person name="Huang L."/>
        </authorList>
    </citation>
    <scope>NUCLEOTIDE SEQUENCE [LARGE SCALE GENOMIC DNA]</scope>
    <source>
        <strain evidence="2 3">YSFL</strain>
    </source>
</reference>
<sequence length="479" mass="52421">MAPLQVDPSKIPLSLASCSIGLPRHNLHSKLEAISQAGLQGIELSFPDLQSHANELVRLGQLKPSSGKGDEVAEDDWPALCEAAKHIKHLCDTHNKLKIIVLQPFGNFEGWPKGSEERRKVWEKADGWVKIMESCGCDMLQVGSTDTPSSKGIPSDKKQLASDLAGLADMLAPKGFRIAYENWCWATHAPTWKDVWEVVQLADRDNIGLCLDTFQSAGGEWGDPTTQSGRIEREGLSESSLQASWRDSLRELSRTVPAEKIYFLQVSDAYHVQPPLAANPEPNDDSGLRPRGRWSHDYRPLPYDGGYLPIADFVRAVLETGFRGWFSVEVFDGQFDKKYGDDLMKYAEKAKASNAKLVKEAAAMESLRSNNGVPNPVTGSQPVVQFHRAPLSGSPPPALLHPLEYPAVMSSSASGWLYSQGFKNPSGGSPSDLRAALRSATTPANTGEEAEVPDTRVERFLSMTWKAWPCAATSGMALP</sequence>
<evidence type="ECO:0000259" key="1">
    <source>
        <dbReference type="Pfam" id="PF01261"/>
    </source>
</evidence>
<accession>A0A423W929</accession>
<dbReference type="PANTHER" id="PTHR12110">
    <property type="entry name" value="HYDROXYPYRUVATE ISOMERASE"/>
    <property type="match status" value="1"/>
</dbReference>
<protein>
    <recommendedName>
        <fullName evidence="1">Xylose isomerase-like TIM barrel domain-containing protein</fullName>
    </recommendedName>
</protein>
<organism evidence="2 3">
    <name type="scientific">Cytospora chrysosperma</name>
    <name type="common">Cytospora canker fungus</name>
    <name type="synonym">Sphaeria chrysosperma</name>
    <dbReference type="NCBI Taxonomy" id="252740"/>
    <lineage>
        <taxon>Eukaryota</taxon>
        <taxon>Fungi</taxon>
        <taxon>Dikarya</taxon>
        <taxon>Ascomycota</taxon>
        <taxon>Pezizomycotina</taxon>
        <taxon>Sordariomycetes</taxon>
        <taxon>Sordariomycetidae</taxon>
        <taxon>Diaporthales</taxon>
        <taxon>Cytosporaceae</taxon>
        <taxon>Cytospora</taxon>
    </lineage>
</organism>
<dbReference type="Gene3D" id="3.20.20.150">
    <property type="entry name" value="Divalent-metal-dependent TIM barrel enzymes"/>
    <property type="match status" value="1"/>
</dbReference>
<dbReference type="InterPro" id="IPR050312">
    <property type="entry name" value="IolE/XylAMocC-like"/>
</dbReference>
<dbReference type="STRING" id="252740.A0A423W929"/>
<dbReference type="AlphaFoldDB" id="A0A423W929"/>
<dbReference type="InterPro" id="IPR036237">
    <property type="entry name" value="Xyl_isomerase-like_sf"/>
</dbReference>
<gene>
    <name evidence="2" type="ORF">VSDG_02997</name>
</gene>
<proteinExistence type="predicted"/>
<feature type="domain" description="Xylose isomerase-like TIM barrel" evidence="1">
    <location>
        <begin position="31"/>
        <end position="341"/>
    </location>
</feature>